<dbReference type="InterPro" id="IPR000595">
    <property type="entry name" value="cNMP-bd_dom"/>
</dbReference>
<evidence type="ECO:0000259" key="1">
    <source>
        <dbReference type="PROSITE" id="PS50042"/>
    </source>
</evidence>
<dbReference type="PROSITE" id="PS50042">
    <property type="entry name" value="CNMP_BINDING_3"/>
    <property type="match status" value="1"/>
</dbReference>
<feature type="domain" description="Cyclic nucleotide-binding" evidence="1">
    <location>
        <begin position="34"/>
        <end position="89"/>
    </location>
</feature>
<keyword evidence="2" id="KW-0418">Kinase</keyword>
<dbReference type="Pfam" id="PF00027">
    <property type="entry name" value="cNMP_binding"/>
    <property type="match status" value="1"/>
</dbReference>
<dbReference type="Gene3D" id="2.60.120.10">
    <property type="entry name" value="Jelly Rolls"/>
    <property type="match status" value="1"/>
</dbReference>
<dbReference type="Proteomes" id="UP000198723">
    <property type="component" value="Unassembled WGS sequence"/>
</dbReference>
<dbReference type="GO" id="GO:0016301">
    <property type="term" value="F:kinase activity"/>
    <property type="evidence" value="ECO:0007669"/>
    <property type="project" value="UniProtKB-KW"/>
</dbReference>
<dbReference type="EMBL" id="FMAJ01000005">
    <property type="protein sequence ID" value="SCB58558.1"/>
    <property type="molecule type" value="Genomic_DNA"/>
</dbReference>
<name>A0A1C3Y268_9HYPH</name>
<proteinExistence type="predicted"/>
<dbReference type="SMART" id="SM00100">
    <property type="entry name" value="cNMP"/>
    <property type="match status" value="1"/>
</dbReference>
<sequence>MGPPLLLAARMCDMIEIMSHILMDQVRSLSSGRRTFDAGRHLFNQGDEVESLYLVESGVVHLVRHQVDGNVAVLQRASAGLVLAEASVFSSVYHCDAVAITDADATSVPIHSIRRALRSDPEFAEGWASYLSYQLQQTRKRAEIASLKTVAARLESWLAWNDGELPLKGEWKALAYDIGVSPEALYRELSKRRGSFVQDRTLAARIAKVETKDPVAINTAIEKAGYPSSFRQI</sequence>
<dbReference type="CDD" id="cd00038">
    <property type="entry name" value="CAP_ED"/>
    <property type="match status" value="1"/>
</dbReference>
<organism evidence="2 3">
    <name type="scientific">Rhizobium aethiopicum</name>
    <dbReference type="NCBI Taxonomy" id="1138170"/>
    <lineage>
        <taxon>Bacteria</taxon>
        <taxon>Pseudomonadati</taxon>
        <taxon>Pseudomonadota</taxon>
        <taxon>Alphaproteobacteria</taxon>
        <taxon>Hyphomicrobiales</taxon>
        <taxon>Rhizobiaceae</taxon>
        <taxon>Rhizobium/Agrobacterium group</taxon>
        <taxon>Rhizobium</taxon>
    </lineage>
</organism>
<dbReference type="InterPro" id="IPR014710">
    <property type="entry name" value="RmlC-like_jellyroll"/>
</dbReference>
<keyword evidence="2" id="KW-0808">Transferase</keyword>
<protein>
    <submittedName>
        <fullName evidence="2">cAMP-binding domain of CRP or a regulatory subunit of cAMP-dependent protein kinases</fullName>
    </submittedName>
</protein>
<evidence type="ECO:0000313" key="3">
    <source>
        <dbReference type="Proteomes" id="UP000198723"/>
    </source>
</evidence>
<accession>A0A1C3Y268</accession>
<dbReference type="InterPro" id="IPR018490">
    <property type="entry name" value="cNMP-bd_dom_sf"/>
</dbReference>
<dbReference type="SUPFAM" id="SSF51206">
    <property type="entry name" value="cAMP-binding domain-like"/>
    <property type="match status" value="1"/>
</dbReference>
<dbReference type="AlphaFoldDB" id="A0A1C3Y268"/>
<reference evidence="2 3" key="1">
    <citation type="submission" date="2016-08" db="EMBL/GenBank/DDBJ databases">
        <authorList>
            <person name="Seilhamer J.J."/>
        </authorList>
    </citation>
    <scope>NUCLEOTIDE SEQUENCE [LARGE SCALE GENOMIC DNA]</scope>
    <source>
        <strain evidence="2 3">HBR26</strain>
    </source>
</reference>
<dbReference type="STRING" id="1138170.GA0061105_10525"/>
<evidence type="ECO:0000313" key="2">
    <source>
        <dbReference type="EMBL" id="SCB58558.1"/>
    </source>
</evidence>
<gene>
    <name evidence="2" type="ORF">GA0061105_10525</name>
</gene>